<dbReference type="GO" id="GO:0016020">
    <property type="term" value="C:membrane"/>
    <property type="evidence" value="ECO:0007669"/>
    <property type="project" value="TreeGrafter"/>
</dbReference>
<proteinExistence type="inferred from homology"/>
<name>A0A0C3D4Y3_9AGAM</name>
<dbReference type="GO" id="GO:0034727">
    <property type="term" value="P:piecemeal microautophagy of the nucleus"/>
    <property type="evidence" value="ECO:0007669"/>
    <property type="project" value="TreeGrafter"/>
</dbReference>
<dbReference type="InParanoid" id="A0A0C3D4Y3"/>
<accession>A0A0C3D4Y3</accession>
<dbReference type="OrthoDB" id="58570at2759"/>
<dbReference type="GO" id="GO:0006660">
    <property type="term" value="P:phosphatidylserine catabolic process"/>
    <property type="evidence" value="ECO:0007669"/>
    <property type="project" value="TreeGrafter"/>
</dbReference>
<dbReference type="AlphaFoldDB" id="A0A0C3D4Y3"/>
<evidence type="ECO:0000256" key="6">
    <source>
        <dbReference type="ARBA" id="ARBA00023180"/>
    </source>
</evidence>
<evidence type="ECO:0000313" key="9">
    <source>
        <dbReference type="Proteomes" id="UP000053989"/>
    </source>
</evidence>
<dbReference type="InterPro" id="IPR050805">
    <property type="entry name" value="ATG15_Lipase"/>
</dbReference>
<keyword evidence="3" id="KW-0378">Hydrolase</keyword>
<comment type="similarity">
    <text evidence="1">Belongs to the AB hydrolase superfamily. Lipase family.</text>
</comment>
<dbReference type="HOGENOM" id="CLU_2484641_0_0_1"/>
<keyword evidence="6" id="KW-0325">Glycoprotein</keyword>
<evidence type="ECO:0000256" key="5">
    <source>
        <dbReference type="ARBA" id="ARBA00023136"/>
    </source>
</evidence>
<keyword evidence="5" id="KW-0472">Membrane</keyword>
<evidence type="ECO:0000256" key="1">
    <source>
        <dbReference type="ARBA" id="ARBA00010701"/>
    </source>
</evidence>
<dbReference type="GO" id="GO:0004620">
    <property type="term" value="F:phospholipase activity"/>
    <property type="evidence" value="ECO:0007669"/>
    <property type="project" value="TreeGrafter"/>
</dbReference>
<reference evidence="8 9" key="1">
    <citation type="submission" date="2014-04" db="EMBL/GenBank/DDBJ databases">
        <authorList>
            <consortium name="DOE Joint Genome Institute"/>
            <person name="Kuo A."/>
            <person name="Kohler A."/>
            <person name="Nagy L.G."/>
            <person name="Floudas D."/>
            <person name="Copeland A."/>
            <person name="Barry K.W."/>
            <person name="Cichocki N."/>
            <person name="Veneault-Fourrey C."/>
            <person name="LaButti K."/>
            <person name="Lindquist E.A."/>
            <person name="Lipzen A."/>
            <person name="Lundell T."/>
            <person name="Morin E."/>
            <person name="Murat C."/>
            <person name="Sun H."/>
            <person name="Tunlid A."/>
            <person name="Henrissat B."/>
            <person name="Grigoriev I.V."/>
            <person name="Hibbett D.S."/>
            <person name="Martin F."/>
            <person name="Nordberg H.P."/>
            <person name="Cantor M.N."/>
            <person name="Hua S.X."/>
        </authorList>
    </citation>
    <scope>NUCLEOTIDE SEQUENCE [LARGE SCALE GENOMIC DNA]</scope>
    <source>
        <strain evidence="8 9">Foug A</strain>
    </source>
</reference>
<dbReference type="EMBL" id="KN822284">
    <property type="protein sequence ID" value="KIM51126.1"/>
    <property type="molecule type" value="Genomic_DNA"/>
</dbReference>
<comment type="subcellular location">
    <subcellularLocation>
        <location evidence="7">Endomembrane system</location>
        <topology evidence="7">Single-pass membrane protein</topology>
    </subcellularLocation>
</comment>
<keyword evidence="9" id="KW-1185">Reference proteome</keyword>
<dbReference type="GO" id="GO:0034496">
    <property type="term" value="P:multivesicular body membrane disassembly"/>
    <property type="evidence" value="ECO:0007669"/>
    <property type="project" value="TreeGrafter"/>
</dbReference>
<dbReference type="GO" id="GO:0046461">
    <property type="term" value="P:neutral lipid catabolic process"/>
    <property type="evidence" value="ECO:0007669"/>
    <property type="project" value="TreeGrafter"/>
</dbReference>
<dbReference type="GO" id="GO:0012505">
    <property type="term" value="C:endomembrane system"/>
    <property type="evidence" value="ECO:0007669"/>
    <property type="project" value="UniProtKB-SubCell"/>
</dbReference>
<evidence type="ECO:0000313" key="8">
    <source>
        <dbReference type="EMBL" id="KIM51126.1"/>
    </source>
</evidence>
<keyword evidence="2" id="KW-0812">Transmembrane</keyword>
<evidence type="ECO:0000256" key="7">
    <source>
        <dbReference type="ARBA" id="ARBA00037847"/>
    </source>
</evidence>
<protein>
    <submittedName>
        <fullName evidence="8">Uncharacterized protein</fullName>
    </submittedName>
</protein>
<evidence type="ECO:0000256" key="4">
    <source>
        <dbReference type="ARBA" id="ARBA00022989"/>
    </source>
</evidence>
<dbReference type="GO" id="GO:0005775">
    <property type="term" value="C:vacuolar lumen"/>
    <property type="evidence" value="ECO:0007669"/>
    <property type="project" value="TreeGrafter"/>
</dbReference>
<evidence type="ECO:0000256" key="3">
    <source>
        <dbReference type="ARBA" id="ARBA00022801"/>
    </source>
</evidence>
<dbReference type="STRING" id="1036808.A0A0C3D4Y3"/>
<dbReference type="Proteomes" id="UP000053989">
    <property type="component" value="Unassembled WGS sequence"/>
</dbReference>
<dbReference type="PANTHER" id="PTHR47175:SF2">
    <property type="entry name" value="LIPASE ATG15-RELATED"/>
    <property type="match status" value="1"/>
</dbReference>
<gene>
    <name evidence="8" type="ORF">SCLCIDRAFT_1224842</name>
</gene>
<evidence type="ECO:0000256" key="2">
    <source>
        <dbReference type="ARBA" id="ARBA00022692"/>
    </source>
</evidence>
<sequence length="87" mass="9300">MYPHDSIWLIGRPLWGSVASLIDGTFGVAVVAFEAPAEKLEATRLHFSSPPSTQHVMHTIDPIAMGTRSGITSTCAITGYATRVTLS</sequence>
<organism evidence="8 9">
    <name type="scientific">Scleroderma citrinum Foug A</name>
    <dbReference type="NCBI Taxonomy" id="1036808"/>
    <lineage>
        <taxon>Eukaryota</taxon>
        <taxon>Fungi</taxon>
        <taxon>Dikarya</taxon>
        <taxon>Basidiomycota</taxon>
        <taxon>Agaricomycotina</taxon>
        <taxon>Agaricomycetes</taxon>
        <taxon>Agaricomycetidae</taxon>
        <taxon>Boletales</taxon>
        <taxon>Sclerodermatineae</taxon>
        <taxon>Sclerodermataceae</taxon>
        <taxon>Scleroderma</taxon>
    </lineage>
</organism>
<keyword evidence="4" id="KW-1133">Transmembrane helix</keyword>
<reference evidence="9" key="2">
    <citation type="submission" date="2015-01" db="EMBL/GenBank/DDBJ databases">
        <title>Evolutionary Origins and Diversification of the Mycorrhizal Mutualists.</title>
        <authorList>
            <consortium name="DOE Joint Genome Institute"/>
            <consortium name="Mycorrhizal Genomics Consortium"/>
            <person name="Kohler A."/>
            <person name="Kuo A."/>
            <person name="Nagy L.G."/>
            <person name="Floudas D."/>
            <person name="Copeland A."/>
            <person name="Barry K.W."/>
            <person name="Cichocki N."/>
            <person name="Veneault-Fourrey C."/>
            <person name="LaButti K."/>
            <person name="Lindquist E.A."/>
            <person name="Lipzen A."/>
            <person name="Lundell T."/>
            <person name="Morin E."/>
            <person name="Murat C."/>
            <person name="Riley R."/>
            <person name="Ohm R."/>
            <person name="Sun H."/>
            <person name="Tunlid A."/>
            <person name="Henrissat B."/>
            <person name="Grigoriev I.V."/>
            <person name="Hibbett D.S."/>
            <person name="Martin F."/>
        </authorList>
    </citation>
    <scope>NUCLEOTIDE SEQUENCE [LARGE SCALE GENOMIC DNA]</scope>
    <source>
        <strain evidence="9">Foug A</strain>
    </source>
</reference>
<dbReference type="PANTHER" id="PTHR47175">
    <property type="entry name" value="LIPASE ATG15-RELATED"/>
    <property type="match status" value="1"/>
</dbReference>